<name>A0A816SH71_9BILA</name>
<dbReference type="Proteomes" id="UP000663824">
    <property type="component" value="Unassembled WGS sequence"/>
</dbReference>
<feature type="compositionally biased region" description="Acidic residues" evidence="5">
    <location>
        <begin position="417"/>
        <end position="427"/>
    </location>
</feature>
<dbReference type="InterPro" id="IPR036390">
    <property type="entry name" value="WH_DNA-bd_sf"/>
</dbReference>
<accession>A0A816SH71</accession>
<dbReference type="PANTHER" id="PTHR46040">
    <property type="entry name" value="HIGH MOBILITY GROUP PROTEIN 2"/>
    <property type="match status" value="1"/>
</dbReference>
<evidence type="ECO:0000256" key="5">
    <source>
        <dbReference type="SAM" id="MobiDB-lite"/>
    </source>
</evidence>
<dbReference type="PRINTS" id="PR00886">
    <property type="entry name" value="HIGHMOBLTY12"/>
</dbReference>
<dbReference type="Gene3D" id="1.10.10.10">
    <property type="entry name" value="Winged helix-like DNA-binding domain superfamily/Winged helix DNA-binding domain"/>
    <property type="match status" value="1"/>
</dbReference>
<evidence type="ECO:0000256" key="3">
    <source>
        <dbReference type="PROSITE-ProRule" id="PRU00089"/>
    </source>
</evidence>
<dbReference type="PROSITE" id="PS50039">
    <property type="entry name" value="FORK_HEAD_3"/>
    <property type="match status" value="1"/>
</dbReference>
<dbReference type="InterPro" id="IPR001766">
    <property type="entry name" value="Fork_head_dom"/>
</dbReference>
<comment type="caution">
    <text evidence="8">The sequence shown here is derived from an EMBL/GenBank/DDBJ whole genome shotgun (WGS) entry which is preliminary data.</text>
</comment>
<feature type="compositionally biased region" description="Basic and acidic residues" evidence="5">
    <location>
        <begin position="215"/>
        <end position="226"/>
    </location>
</feature>
<reference evidence="8" key="1">
    <citation type="submission" date="2021-02" db="EMBL/GenBank/DDBJ databases">
        <authorList>
            <person name="Nowell W R."/>
        </authorList>
    </citation>
    <scope>NUCLEOTIDE SEQUENCE</scope>
</reference>
<evidence type="ECO:0008006" key="10">
    <source>
        <dbReference type="Google" id="ProtNLM"/>
    </source>
</evidence>
<feature type="compositionally biased region" description="Low complexity" evidence="5">
    <location>
        <begin position="227"/>
        <end position="239"/>
    </location>
</feature>
<dbReference type="AlphaFoldDB" id="A0A816SH71"/>
<dbReference type="SUPFAM" id="SSF47095">
    <property type="entry name" value="HMG-box"/>
    <property type="match status" value="1"/>
</dbReference>
<dbReference type="InterPro" id="IPR051965">
    <property type="entry name" value="ChromReg_NeuronalGeneExpr"/>
</dbReference>
<dbReference type="InterPro" id="IPR009071">
    <property type="entry name" value="HMG_box_dom"/>
</dbReference>
<feature type="compositionally biased region" description="Basic residues" evidence="5">
    <location>
        <begin position="589"/>
        <end position="604"/>
    </location>
</feature>
<organism evidence="8 9">
    <name type="scientific">Rotaria magnacalcarata</name>
    <dbReference type="NCBI Taxonomy" id="392030"/>
    <lineage>
        <taxon>Eukaryota</taxon>
        <taxon>Metazoa</taxon>
        <taxon>Spiralia</taxon>
        <taxon>Gnathifera</taxon>
        <taxon>Rotifera</taxon>
        <taxon>Eurotatoria</taxon>
        <taxon>Bdelloidea</taxon>
        <taxon>Philodinida</taxon>
        <taxon>Philodinidae</taxon>
        <taxon>Rotaria</taxon>
    </lineage>
</organism>
<dbReference type="FunFam" id="1.10.30.10:FF:000016">
    <property type="entry name" value="FACT complex subunit SSRP1"/>
    <property type="match status" value="1"/>
</dbReference>
<feature type="domain" description="Fork-head" evidence="6">
    <location>
        <begin position="267"/>
        <end position="342"/>
    </location>
</feature>
<dbReference type="GO" id="GO:0043565">
    <property type="term" value="F:sequence-specific DNA binding"/>
    <property type="evidence" value="ECO:0007669"/>
    <property type="project" value="InterPro"/>
</dbReference>
<feature type="compositionally biased region" description="Low complexity" evidence="5">
    <location>
        <begin position="656"/>
        <end position="671"/>
    </location>
</feature>
<dbReference type="SUPFAM" id="SSF46785">
    <property type="entry name" value="Winged helix' DNA-binding domain"/>
    <property type="match status" value="1"/>
</dbReference>
<evidence type="ECO:0000313" key="9">
    <source>
        <dbReference type="Proteomes" id="UP000663824"/>
    </source>
</evidence>
<keyword evidence="2 4" id="KW-0539">Nucleus</keyword>
<dbReference type="GO" id="GO:0003700">
    <property type="term" value="F:DNA-binding transcription factor activity"/>
    <property type="evidence" value="ECO:0007669"/>
    <property type="project" value="InterPro"/>
</dbReference>
<feature type="region of interest" description="Disordered" evidence="5">
    <location>
        <begin position="415"/>
        <end position="618"/>
    </location>
</feature>
<dbReference type="CDD" id="cd01390">
    <property type="entry name" value="HMG-box_NHP6-like"/>
    <property type="match status" value="1"/>
</dbReference>
<dbReference type="PANTHER" id="PTHR46040:SF3">
    <property type="entry name" value="HIGH MOBILITY GROUP PROTEIN 2"/>
    <property type="match status" value="1"/>
</dbReference>
<feature type="region of interest" description="Disordered" evidence="5">
    <location>
        <begin position="215"/>
        <end position="241"/>
    </location>
</feature>
<evidence type="ECO:0000259" key="7">
    <source>
        <dbReference type="PROSITE" id="PS50118"/>
    </source>
</evidence>
<comment type="subcellular location">
    <subcellularLocation>
        <location evidence="3">Nucleus</location>
    </subcellularLocation>
</comment>
<dbReference type="Pfam" id="PF00250">
    <property type="entry name" value="Forkhead"/>
    <property type="match status" value="1"/>
</dbReference>
<feature type="region of interest" description="Disordered" evidence="5">
    <location>
        <begin position="360"/>
        <end position="394"/>
    </location>
</feature>
<evidence type="ECO:0000313" key="8">
    <source>
        <dbReference type="EMBL" id="CAF2083789.1"/>
    </source>
</evidence>
<feature type="region of interest" description="Disordered" evidence="5">
    <location>
        <begin position="635"/>
        <end position="694"/>
    </location>
</feature>
<feature type="compositionally biased region" description="Polar residues" evidence="5">
    <location>
        <begin position="540"/>
        <end position="549"/>
    </location>
</feature>
<evidence type="ECO:0000256" key="1">
    <source>
        <dbReference type="ARBA" id="ARBA00023125"/>
    </source>
</evidence>
<feature type="compositionally biased region" description="Basic residues" evidence="5">
    <location>
        <begin position="474"/>
        <end position="485"/>
    </location>
</feature>
<feature type="compositionally biased region" description="Polar residues" evidence="5">
    <location>
        <begin position="491"/>
        <end position="513"/>
    </location>
</feature>
<dbReference type="Gene3D" id="1.10.30.10">
    <property type="entry name" value="High mobility group box domain"/>
    <property type="match status" value="1"/>
</dbReference>
<evidence type="ECO:0000256" key="2">
    <source>
        <dbReference type="ARBA" id="ARBA00023242"/>
    </source>
</evidence>
<dbReference type="InterPro" id="IPR036910">
    <property type="entry name" value="HMG_box_dom_sf"/>
</dbReference>
<sequence length="694" mass="78563">MPRVRKSEKDPNAPKRPLSTFFLFSQDERPKIKKDNPSLSVADVAKLIGERWRSITEDKKRHYEERARAEKERYDKAVAEYKKQDNLIIMSNEDDECDSSSLFNVASQSDVNSFLHSQAAKITGITASLSDDESSSMDGSLLARFSQVSTEKKVITTSNTNIRSPPVKPYLSRSCFASLTCASPIKNAPQKIYASDDLTELKWLNTFKLKELKDDLNSNENKDNNNEKNLSTQPQQEQNNNDEDRLAKLISELKSYDHESTKVNTTSFGILLFLGFYSQRDEKHLSWSLTIKQLYEFVQSNAKQITNKRGWKNLLRQALITIPCFVKTKRDLLKSRSLWTIDSYYRPLLTKAYLTNLPTQPSITSNKTLSEAPTNRHDDQLDASRTSQSIESGFAPKATVKAKVLPRLYERLREEKAMEDEDGDEADSSNLGKSHRNLSTDRKRPRSSSSGQRQSSKSKDGKRRSSTSPWTAKLLKRHKKRHHRQIAAESPKTSTPNRGSNTETRSTSASTIVTPCPSMDHTYLLQPEKTKHSPRKQSPMKRTTSTGSIEYNDPSSGDIEDDDELDSSSSARPVRKSIITTRAQAAARSHSKSRRKSSPPKKRLSLQLPSHRPNTRINRRNIEQDLKLLRQANVLPPLSPPTHQQPLDLSLGPNRSSSSEETMEQTTTNIETIKETTEIKTTPIEGVLDLSLSR</sequence>
<dbReference type="GO" id="GO:0005634">
    <property type="term" value="C:nucleus"/>
    <property type="evidence" value="ECO:0007669"/>
    <property type="project" value="UniProtKB-SubCell"/>
</dbReference>
<evidence type="ECO:0000256" key="4">
    <source>
        <dbReference type="PROSITE-ProRule" id="PRU00267"/>
    </source>
</evidence>
<evidence type="ECO:0000259" key="6">
    <source>
        <dbReference type="PROSITE" id="PS50039"/>
    </source>
</evidence>
<feature type="compositionally biased region" description="Polar residues" evidence="5">
    <location>
        <begin position="360"/>
        <end position="373"/>
    </location>
</feature>
<dbReference type="EMBL" id="CAJNRE010009636">
    <property type="protein sequence ID" value="CAF2083789.1"/>
    <property type="molecule type" value="Genomic_DNA"/>
</dbReference>
<feature type="DNA-binding region" description="HMG box" evidence="4">
    <location>
        <begin position="14"/>
        <end position="82"/>
    </location>
</feature>
<dbReference type="SMART" id="SM00398">
    <property type="entry name" value="HMG"/>
    <property type="match status" value="1"/>
</dbReference>
<dbReference type="PROSITE" id="PS50118">
    <property type="entry name" value="HMG_BOX_2"/>
    <property type="match status" value="1"/>
</dbReference>
<dbReference type="InterPro" id="IPR036388">
    <property type="entry name" value="WH-like_DNA-bd_sf"/>
</dbReference>
<dbReference type="Pfam" id="PF00505">
    <property type="entry name" value="HMG_box"/>
    <property type="match status" value="1"/>
</dbReference>
<gene>
    <name evidence="8" type="ORF">MBJ925_LOCUS19138</name>
</gene>
<proteinExistence type="predicted"/>
<protein>
    <recommendedName>
        <fullName evidence="10">HMG box domain-containing protein</fullName>
    </recommendedName>
</protein>
<feature type="domain" description="HMG box" evidence="7">
    <location>
        <begin position="14"/>
        <end position="82"/>
    </location>
</feature>
<keyword evidence="1 4" id="KW-0238">DNA-binding</keyword>
<feature type="DNA-binding region" description="Fork-head" evidence="3">
    <location>
        <begin position="267"/>
        <end position="342"/>
    </location>
</feature>